<comment type="caution">
    <text evidence="1">The sequence shown here is derived from an EMBL/GenBank/DDBJ whole genome shotgun (WGS) entry which is preliminary data.</text>
</comment>
<gene>
    <name evidence="1" type="ORF">EWM64_g9247</name>
</gene>
<accession>A0A4Y9ZJY2</accession>
<dbReference type="AlphaFoldDB" id="A0A4Y9ZJY2"/>
<reference evidence="1 2" key="1">
    <citation type="submission" date="2019-02" db="EMBL/GenBank/DDBJ databases">
        <title>Genome sequencing of the rare red list fungi Hericium alpestre (H. flagellum).</title>
        <authorList>
            <person name="Buettner E."/>
            <person name="Kellner H."/>
        </authorList>
    </citation>
    <scope>NUCLEOTIDE SEQUENCE [LARGE SCALE GENOMIC DNA]</scope>
    <source>
        <strain evidence="1 2">DSM 108284</strain>
    </source>
</reference>
<keyword evidence="2" id="KW-1185">Reference proteome</keyword>
<evidence type="ECO:0000313" key="1">
    <source>
        <dbReference type="EMBL" id="TFY74764.1"/>
    </source>
</evidence>
<sequence>MSLKQKFWNFWSIRSKIKSVEERAGAVARILPVKEVTAEEERWHGGKLLTALATADTKDEEDDRDLREFEDAKTGIALALTVALNHTDDAENEGLDAFEALFATEHIAQLMATPAPARWRSKRSTMVEETSIPVQDVFRIAHELADSTGKPLYSPADKGTSEIEIA</sequence>
<dbReference type="Proteomes" id="UP000298061">
    <property type="component" value="Unassembled WGS sequence"/>
</dbReference>
<name>A0A4Y9ZJY2_9AGAM</name>
<protein>
    <submittedName>
        <fullName evidence="1">Uncharacterized protein</fullName>
    </submittedName>
</protein>
<proteinExistence type="predicted"/>
<organism evidence="1 2">
    <name type="scientific">Hericium alpestre</name>
    <dbReference type="NCBI Taxonomy" id="135208"/>
    <lineage>
        <taxon>Eukaryota</taxon>
        <taxon>Fungi</taxon>
        <taxon>Dikarya</taxon>
        <taxon>Basidiomycota</taxon>
        <taxon>Agaricomycotina</taxon>
        <taxon>Agaricomycetes</taxon>
        <taxon>Russulales</taxon>
        <taxon>Hericiaceae</taxon>
        <taxon>Hericium</taxon>
    </lineage>
</organism>
<dbReference type="EMBL" id="SFCI01001887">
    <property type="protein sequence ID" value="TFY74764.1"/>
    <property type="molecule type" value="Genomic_DNA"/>
</dbReference>
<evidence type="ECO:0000313" key="2">
    <source>
        <dbReference type="Proteomes" id="UP000298061"/>
    </source>
</evidence>